<evidence type="ECO:0000313" key="3">
    <source>
        <dbReference type="Proteomes" id="UP000516117"/>
    </source>
</evidence>
<name>A0A7H0H5P9_9ACTN</name>
<protein>
    <submittedName>
        <fullName evidence="2">Preprotein translocase subunit SecA</fullName>
    </submittedName>
</protein>
<keyword evidence="3" id="KW-1185">Reference proteome</keyword>
<feature type="region of interest" description="Disordered" evidence="1">
    <location>
        <begin position="739"/>
        <end position="774"/>
    </location>
</feature>
<dbReference type="AlphaFoldDB" id="A0A7H0H5P9"/>
<feature type="compositionally biased region" description="Basic residues" evidence="1">
    <location>
        <begin position="763"/>
        <end position="774"/>
    </location>
</feature>
<gene>
    <name evidence="2" type="ORF">H9L22_17445</name>
</gene>
<evidence type="ECO:0000313" key="2">
    <source>
        <dbReference type="EMBL" id="QNP55865.1"/>
    </source>
</evidence>
<evidence type="ECO:0000256" key="1">
    <source>
        <dbReference type="SAM" id="MobiDB-lite"/>
    </source>
</evidence>
<organism evidence="2 3">
    <name type="scientific">Tessaracoccus defluvii</name>
    <dbReference type="NCBI Taxonomy" id="1285901"/>
    <lineage>
        <taxon>Bacteria</taxon>
        <taxon>Bacillati</taxon>
        <taxon>Actinomycetota</taxon>
        <taxon>Actinomycetes</taxon>
        <taxon>Propionibacteriales</taxon>
        <taxon>Propionibacteriaceae</taxon>
        <taxon>Tessaracoccus</taxon>
    </lineage>
</organism>
<sequence>MLSGIDYTERWLERLLAPGAPAANARAVLEEISSELASSLQKYDAFELCELLRAALLPWSVAGETRPGTEKGPALAEVLMLVALSGGGPSPVAEPDDPNAQVETWQATAYQLLTVAQIEVMARAHLSGNPETLTKIQLSTTFREVWMRQSSYPDMVAATLRDLFGTPTVEEAMRAAVGFTALEALAALDTIHDLQTEAWTRRLEATFTLLDDLMASDHEAPGAAPADAQVVEFKESWASAWNAKHAEVAISPETVSAHSGVSLDATRGVIDAFRFRPPARSIADNVVAFASGDNPWRTNPLLVDSEGSVVLLHYAMNVPAVRENSEQLLRGTDAWDAYQTHRGKVLEDRVRDVFEKLLPGARVFASYDYYVPSNEREDRPHLYTKRVEGDLLVVLDDVAVVVESKAIATNPQARAGDTRKLRRDLVGMIGNASRQAGRTASRIRQDGGLRLHREGWLDLAQIREIHLIAVSLDDLAGVATATGDLIDAGILTDDDIPWTVSLHDLQLIGQLVETPAEFLLYLRRRRDAETSRFFAAPDELDLFLYFLNVGLYVPPDPDKVHQELPFMRADTASRRRRDKQGRQLITTRTDPLDRWHQSVLHPELPPAPKPVLQHSPMKDLAAELANRRDFGWLSIGASLLSGSTKTQADMTRHPAALLKNRDPLGRERSLTMPIGSTKENAWLLVWITRPRQRPFEDAEEHARGYLHAKKYQLGITRAVALQYSEETRKLEGVFYEGARLEPDPELDEKTRLLVPPDQMPRRLSPKAKKRGRRR</sequence>
<accession>A0A7H0H5P9</accession>
<dbReference type="EMBL" id="CP060789">
    <property type="protein sequence ID" value="QNP55865.1"/>
    <property type="molecule type" value="Genomic_DNA"/>
</dbReference>
<feature type="compositionally biased region" description="Basic and acidic residues" evidence="1">
    <location>
        <begin position="739"/>
        <end position="751"/>
    </location>
</feature>
<reference evidence="2 3" key="1">
    <citation type="submission" date="2020-08" db="EMBL/GenBank/DDBJ databases">
        <title>Genome sequence of Tessaracoccus defluvii JCM 17540T.</title>
        <authorList>
            <person name="Hyun D.-W."/>
            <person name="Bae J.-W."/>
        </authorList>
    </citation>
    <scope>NUCLEOTIDE SEQUENCE [LARGE SCALE GENOMIC DNA]</scope>
    <source>
        <strain evidence="2 3">JCM 17540</strain>
    </source>
</reference>
<dbReference type="Proteomes" id="UP000516117">
    <property type="component" value="Chromosome"/>
</dbReference>
<dbReference type="KEGG" id="tdf:H9L22_17445"/>
<dbReference type="RefSeq" id="WP_187720989.1">
    <property type="nucleotide sequence ID" value="NZ_BAABBL010000021.1"/>
</dbReference>
<proteinExistence type="predicted"/>